<gene>
    <name evidence="2" type="ORF">DI565_12805</name>
</gene>
<evidence type="ECO:0000313" key="3">
    <source>
        <dbReference type="Proteomes" id="UP000249577"/>
    </source>
</evidence>
<dbReference type="Pfam" id="PF00149">
    <property type="entry name" value="Metallophos"/>
    <property type="match status" value="1"/>
</dbReference>
<sequence>MVTRLWVLSDLHLESRAMEPTAIPDADVCVVAGDVAGRPRAAVRWLSLHVGHRMPIVYVPGNHEFWGAGSMEHASLGGLLASRRGGRVHMLEDDLRVIAGVRFVGATLWTDYALYAPPHEGKNRDEAVAWAIRWAEGTSPDAMNGLKPLDLRARHKRSRAFIAAALATPHDGPTVVVTHHAPHPESVPERFRWQVNSSAYASDLTSVIEAGRPDLWVHGHMHDGCDYLAGDTRVLCNPRGFPGENPDFDPGLVVEVE</sequence>
<name>A0A2W5MLW4_ANCNO</name>
<accession>A0A2W5MLW4</accession>
<dbReference type="Gene3D" id="3.60.21.10">
    <property type="match status" value="1"/>
</dbReference>
<dbReference type="PANTHER" id="PTHR37844:SF2">
    <property type="entry name" value="SER_THR PROTEIN PHOSPHATASE SUPERFAMILY (AFU_ORTHOLOGUE AFUA_1G14840)"/>
    <property type="match status" value="1"/>
</dbReference>
<dbReference type="PANTHER" id="PTHR37844">
    <property type="entry name" value="SER/THR PROTEIN PHOSPHATASE SUPERFAMILY (AFU_ORTHOLOGUE AFUA_1G14840)"/>
    <property type="match status" value="1"/>
</dbReference>
<reference evidence="2 3" key="1">
    <citation type="submission" date="2017-08" db="EMBL/GenBank/DDBJ databases">
        <title>Infants hospitalized years apart are colonized by the same room-sourced microbial strains.</title>
        <authorList>
            <person name="Brooks B."/>
            <person name="Olm M.R."/>
            <person name="Firek B.A."/>
            <person name="Baker R."/>
            <person name="Thomas B.C."/>
            <person name="Morowitz M.J."/>
            <person name="Banfield J.F."/>
        </authorList>
    </citation>
    <scope>NUCLEOTIDE SEQUENCE [LARGE SCALE GENOMIC DNA]</scope>
    <source>
        <strain evidence="2">S2_005_003_R2_43</strain>
    </source>
</reference>
<evidence type="ECO:0000313" key="2">
    <source>
        <dbReference type="EMBL" id="PZQ14430.1"/>
    </source>
</evidence>
<dbReference type="EMBL" id="QFPN01000006">
    <property type="protein sequence ID" value="PZQ14430.1"/>
    <property type="molecule type" value="Genomic_DNA"/>
</dbReference>
<feature type="domain" description="Calcineurin-like phosphoesterase" evidence="1">
    <location>
        <begin position="4"/>
        <end position="223"/>
    </location>
</feature>
<dbReference type="GO" id="GO:0016787">
    <property type="term" value="F:hydrolase activity"/>
    <property type="evidence" value="ECO:0007669"/>
    <property type="project" value="InterPro"/>
</dbReference>
<dbReference type="InterPro" id="IPR029052">
    <property type="entry name" value="Metallo-depent_PP-like"/>
</dbReference>
<dbReference type="SUPFAM" id="SSF56300">
    <property type="entry name" value="Metallo-dependent phosphatases"/>
    <property type="match status" value="1"/>
</dbReference>
<proteinExistence type="predicted"/>
<protein>
    <submittedName>
        <fullName evidence="2">Metallophosphoesterase</fullName>
    </submittedName>
</protein>
<dbReference type="InterPro" id="IPR004843">
    <property type="entry name" value="Calcineurin-like_PHP"/>
</dbReference>
<comment type="caution">
    <text evidence="2">The sequence shown here is derived from an EMBL/GenBank/DDBJ whole genome shotgun (WGS) entry which is preliminary data.</text>
</comment>
<organism evidence="2 3">
    <name type="scientific">Ancylobacter novellus</name>
    <name type="common">Thiobacillus novellus</name>
    <dbReference type="NCBI Taxonomy" id="921"/>
    <lineage>
        <taxon>Bacteria</taxon>
        <taxon>Pseudomonadati</taxon>
        <taxon>Pseudomonadota</taxon>
        <taxon>Alphaproteobacteria</taxon>
        <taxon>Hyphomicrobiales</taxon>
        <taxon>Xanthobacteraceae</taxon>
        <taxon>Ancylobacter</taxon>
    </lineage>
</organism>
<dbReference type="Proteomes" id="UP000249577">
    <property type="component" value="Unassembled WGS sequence"/>
</dbReference>
<dbReference type="AlphaFoldDB" id="A0A2W5MLW4"/>
<evidence type="ECO:0000259" key="1">
    <source>
        <dbReference type="Pfam" id="PF00149"/>
    </source>
</evidence>